<dbReference type="NCBIfam" id="NF035944">
    <property type="entry name" value="PEPxxWA-CTERM"/>
    <property type="match status" value="1"/>
</dbReference>
<proteinExistence type="predicted"/>
<evidence type="ECO:0000313" key="3">
    <source>
        <dbReference type="EMBL" id="GAA0486979.1"/>
    </source>
</evidence>
<accession>A0ABN1AZ41</accession>
<dbReference type="Proteomes" id="UP001500713">
    <property type="component" value="Unassembled WGS sequence"/>
</dbReference>
<feature type="domain" description="Ice-binding protein C-terminal" evidence="2">
    <location>
        <begin position="143"/>
        <end position="166"/>
    </location>
</feature>
<dbReference type="NCBIfam" id="TIGR02595">
    <property type="entry name" value="PEP_CTERM"/>
    <property type="match status" value="1"/>
</dbReference>
<keyword evidence="4" id="KW-1185">Reference proteome</keyword>
<keyword evidence="1" id="KW-0732">Signal</keyword>
<sequence>MRKILYATTAIAAAAAMPQAAQAANIMDSVTCSQVGSGTFFCDQANATVGAGDEFLVGNGTNFIGVDFGTGTLELTALRGFSLGGTVLEFTNLTNQFNSFSFIGSSVNDFDAGDITLVNGVLTLDFIDTDASAGDSVQLAVGSVPEPATWAFMILGFGAIGGAMRRQKNAARKANVKVSYA</sequence>
<dbReference type="EMBL" id="BAAAEM010000003">
    <property type="protein sequence ID" value="GAA0486979.1"/>
    <property type="molecule type" value="Genomic_DNA"/>
</dbReference>
<organism evidence="3 4">
    <name type="scientific">Parasphingorhabdus litoris</name>
    <dbReference type="NCBI Taxonomy" id="394733"/>
    <lineage>
        <taxon>Bacteria</taxon>
        <taxon>Pseudomonadati</taxon>
        <taxon>Pseudomonadota</taxon>
        <taxon>Alphaproteobacteria</taxon>
        <taxon>Sphingomonadales</taxon>
        <taxon>Sphingomonadaceae</taxon>
        <taxon>Parasphingorhabdus</taxon>
    </lineage>
</organism>
<comment type="caution">
    <text evidence="3">The sequence shown here is derived from an EMBL/GenBank/DDBJ whole genome shotgun (WGS) entry which is preliminary data.</text>
</comment>
<evidence type="ECO:0000313" key="4">
    <source>
        <dbReference type="Proteomes" id="UP001500713"/>
    </source>
</evidence>
<evidence type="ECO:0000256" key="1">
    <source>
        <dbReference type="SAM" id="SignalP"/>
    </source>
</evidence>
<protein>
    <recommendedName>
        <fullName evidence="2">Ice-binding protein C-terminal domain-containing protein</fullName>
    </recommendedName>
</protein>
<name>A0ABN1AZ41_9SPHN</name>
<dbReference type="InterPro" id="IPR013424">
    <property type="entry name" value="Ice-binding_C"/>
</dbReference>
<gene>
    <name evidence="3" type="ORF">GCM10009096_32270</name>
</gene>
<dbReference type="Pfam" id="PF07589">
    <property type="entry name" value="PEP-CTERM"/>
    <property type="match status" value="1"/>
</dbReference>
<feature type="signal peptide" evidence="1">
    <location>
        <begin position="1"/>
        <end position="23"/>
    </location>
</feature>
<evidence type="ECO:0000259" key="2">
    <source>
        <dbReference type="Pfam" id="PF07589"/>
    </source>
</evidence>
<feature type="chain" id="PRO_5045160568" description="Ice-binding protein C-terminal domain-containing protein" evidence="1">
    <location>
        <begin position="24"/>
        <end position="181"/>
    </location>
</feature>
<reference evidence="3 4" key="1">
    <citation type="journal article" date="2019" name="Int. J. Syst. Evol. Microbiol.">
        <title>The Global Catalogue of Microorganisms (GCM) 10K type strain sequencing project: providing services to taxonomists for standard genome sequencing and annotation.</title>
        <authorList>
            <consortium name="The Broad Institute Genomics Platform"/>
            <consortium name="The Broad Institute Genome Sequencing Center for Infectious Disease"/>
            <person name="Wu L."/>
            <person name="Ma J."/>
        </authorList>
    </citation>
    <scope>NUCLEOTIDE SEQUENCE [LARGE SCALE GENOMIC DNA]</scope>
    <source>
        <strain evidence="3 4">JCM 14162</strain>
    </source>
</reference>